<sequence>MPSGLPLIAPHPLLPFPAPRHVYTRPTVPNSPRARSFTVEEILKDNKTQSQPPGRDDVLLYPEVEGNRKAISQSGPRNDSRSSALPVIVSTLYGSLSPSLLGDTSSTWDAASITTVRNESLQYSSSSSSLHKQLSEENTRRNRKEESTPDDNCRVISNDHDHLWSSTEESLESNLKKTRSGDANQVPRADGSARYFHKRDNIREEAATFNVKHEDESLSEMLPAKKDFNDEIEQKRSDAQADSSRKSDQPTGFRGYAKEVSKPSTSFSPHFECYSAFERIHPVGAAPYPFSLGSSGPVDLRSLGGTAPRPAPSVQRISDTKVRIVTHGSDADIVSHGSDAK</sequence>
<feature type="region of interest" description="Disordered" evidence="1">
    <location>
        <begin position="294"/>
        <end position="321"/>
    </location>
</feature>
<proteinExistence type="predicted"/>
<feature type="region of interest" description="Disordered" evidence="1">
    <location>
        <begin position="118"/>
        <end position="193"/>
    </location>
</feature>
<feature type="compositionally biased region" description="Basic and acidic residues" evidence="1">
    <location>
        <begin position="133"/>
        <end position="163"/>
    </location>
</feature>
<evidence type="ECO:0000313" key="2">
    <source>
        <dbReference type="Proteomes" id="UP000694843"/>
    </source>
</evidence>
<dbReference type="AlphaFoldDB" id="A0A979FGD0"/>
<accession>A0A979FGD0</accession>
<dbReference type="RefSeq" id="XP_047735983.1">
    <property type="nucleotide sequence ID" value="XM_047880027.1"/>
</dbReference>
<evidence type="ECO:0000313" key="3">
    <source>
        <dbReference type="RefSeq" id="XP_047735983.1"/>
    </source>
</evidence>
<feature type="region of interest" description="Disordered" evidence="1">
    <location>
        <begin position="233"/>
        <end position="266"/>
    </location>
</feature>
<protein>
    <submittedName>
        <fullName evidence="3">Uncharacterized protein LOC125177726</fullName>
    </submittedName>
</protein>
<dbReference type="GeneID" id="125177726"/>
<dbReference type="KEGG" id="hazt:125177726"/>
<feature type="compositionally biased region" description="Low complexity" evidence="1">
    <location>
        <begin position="119"/>
        <end position="132"/>
    </location>
</feature>
<reference evidence="3" key="1">
    <citation type="submission" date="2025-08" db="UniProtKB">
        <authorList>
            <consortium name="RefSeq"/>
        </authorList>
    </citation>
    <scope>IDENTIFICATION</scope>
    <source>
        <tissue evidence="3">Whole organism</tissue>
    </source>
</reference>
<dbReference type="Proteomes" id="UP000694843">
    <property type="component" value="Unplaced"/>
</dbReference>
<keyword evidence="2" id="KW-1185">Reference proteome</keyword>
<evidence type="ECO:0000256" key="1">
    <source>
        <dbReference type="SAM" id="MobiDB-lite"/>
    </source>
</evidence>
<organism evidence="2 3">
    <name type="scientific">Hyalella azteca</name>
    <name type="common">Amphipod</name>
    <dbReference type="NCBI Taxonomy" id="294128"/>
    <lineage>
        <taxon>Eukaryota</taxon>
        <taxon>Metazoa</taxon>
        <taxon>Ecdysozoa</taxon>
        <taxon>Arthropoda</taxon>
        <taxon>Crustacea</taxon>
        <taxon>Multicrustacea</taxon>
        <taxon>Malacostraca</taxon>
        <taxon>Eumalacostraca</taxon>
        <taxon>Peracarida</taxon>
        <taxon>Amphipoda</taxon>
        <taxon>Senticaudata</taxon>
        <taxon>Talitrida</taxon>
        <taxon>Talitroidea</taxon>
        <taxon>Hyalellidae</taxon>
        <taxon>Hyalella</taxon>
    </lineage>
</organism>
<name>A0A979FGD0_HYAAZ</name>
<feature type="compositionally biased region" description="Basic and acidic residues" evidence="1">
    <location>
        <begin position="233"/>
        <end position="248"/>
    </location>
</feature>
<gene>
    <name evidence="3" type="primary">LOC125177726</name>
</gene>